<feature type="domain" description="AMP-dependent synthetase/ligase" evidence="1">
    <location>
        <begin position="18"/>
        <end position="389"/>
    </location>
</feature>
<dbReference type="InterPro" id="IPR000873">
    <property type="entry name" value="AMP-dep_synth/lig_dom"/>
</dbReference>
<dbReference type="EMBL" id="JAVUPU010000011">
    <property type="protein sequence ID" value="MDT9600719.1"/>
    <property type="molecule type" value="Genomic_DNA"/>
</dbReference>
<sequence length="528" mass="57986">MTDAADGSSWASLRDVIAHWADRTPDAPALALDGRILSYAETLRRCDELARAFIARGVGKGDRIAALLTPHPDYLVSMVAAASIGAIWIGLNPRYRRDELLHVVRDSEPVLLFARTRIGNREYGEDILALREACPALRHVLVNDGDPSLPDTEAMPDFIARGAEIAEEALASRFAEAGGRDPCLIVYTSGSTGAPKGALLHHKGIVDFSREQARLWPVSPMRAVNYFPINHIGCVIDLSMPCLAAGGTIFFLEQYENAACLGLMEREGITAWMSVPTVFQLQLADPDFARYDLSAVQLIVWEGAAMPLETAERLRALCPRLATNYGMTETGSAITVLEPTDDLDVAVGSVGDAFAGVEIRLVDDRGRDVADGEVGEVWVRSPYAMLGYWRRPEATEEAFSPDGYFRTGDLALRRPDGRYRIAGRRKEMFKSGGYNVYPREIESVLEGHPAVALVAVVGVPDPIWQEAGIAFVTLDGESDADQLKAWCRERLANYKVPKRIVIERELPLLPVGKVDKAALKRRMEEKAV</sequence>
<dbReference type="InterPro" id="IPR020845">
    <property type="entry name" value="AMP-binding_CS"/>
</dbReference>
<dbReference type="PANTHER" id="PTHR43767:SF7">
    <property type="entry name" value="MEDIUM_LONG-CHAIN-FATTY-ACID--COA LIGASE FADD8"/>
    <property type="match status" value="1"/>
</dbReference>
<dbReference type="Gene3D" id="3.30.300.30">
    <property type="match status" value="1"/>
</dbReference>
<feature type="domain" description="AMP-binding enzyme C-terminal" evidence="2">
    <location>
        <begin position="440"/>
        <end position="513"/>
    </location>
</feature>
<organism evidence="3 4">
    <name type="scientific">Sphingosinicella rhizophila</name>
    <dbReference type="NCBI Taxonomy" id="3050082"/>
    <lineage>
        <taxon>Bacteria</taxon>
        <taxon>Pseudomonadati</taxon>
        <taxon>Pseudomonadota</taxon>
        <taxon>Alphaproteobacteria</taxon>
        <taxon>Sphingomonadales</taxon>
        <taxon>Sphingosinicellaceae</taxon>
        <taxon>Sphingosinicella</taxon>
    </lineage>
</organism>
<dbReference type="InterPro" id="IPR042099">
    <property type="entry name" value="ANL_N_sf"/>
</dbReference>
<reference evidence="3 4" key="1">
    <citation type="submission" date="2023-05" db="EMBL/GenBank/DDBJ databases">
        <authorList>
            <person name="Guo Y."/>
        </authorList>
    </citation>
    <scope>NUCLEOTIDE SEQUENCE [LARGE SCALE GENOMIC DNA]</scope>
    <source>
        <strain evidence="3 4">GR2756</strain>
    </source>
</reference>
<dbReference type="PANTHER" id="PTHR43767">
    <property type="entry name" value="LONG-CHAIN-FATTY-ACID--COA LIGASE"/>
    <property type="match status" value="1"/>
</dbReference>
<dbReference type="RefSeq" id="WP_315728143.1">
    <property type="nucleotide sequence ID" value="NZ_JAVUPU010000011.1"/>
</dbReference>
<dbReference type="PROSITE" id="PS00455">
    <property type="entry name" value="AMP_BINDING"/>
    <property type="match status" value="1"/>
</dbReference>
<dbReference type="SUPFAM" id="SSF56801">
    <property type="entry name" value="Acetyl-CoA synthetase-like"/>
    <property type="match status" value="1"/>
</dbReference>
<evidence type="ECO:0000259" key="1">
    <source>
        <dbReference type="Pfam" id="PF00501"/>
    </source>
</evidence>
<name>A0ABU3QBF6_9SPHN</name>
<dbReference type="Gene3D" id="3.40.50.12780">
    <property type="entry name" value="N-terminal domain of ligase-like"/>
    <property type="match status" value="1"/>
</dbReference>
<proteinExistence type="predicted"/>
<evidence type="ECO:0000259" key="2">
    <source>
        <dbReference type="Pfam" id="PF13193"/>
    </source>
</evidence>
<dbReference type="Proteomes" id="UP001259572">
    <property type="component" value="Unassembled WGS sequence"/>
</dbReference>
<gene>
    <name evidence="3" type="ORF">RQX22_17290</name>
</gene>
<dbReference type="Pfam" id="PF00501">
    <property type="entry name" value="AMP-binding"/>
    <property type="match status" value="1"/>
</dbReference>
<dbReference type="InterPro" id="IPR050237">
    <property type="entry name" value="ATP-dep_AMP-bd_enzyme"/>
</dbReference>
<protein>
    <submittedName>
        <fullName evidence="3">Class I adenylate-forming enzyme family protein</fullName>
    </submittedName>
</protein>
<evidence type="ECO:0000313" key="4">
    <source>
        <dbReference type="Proteomes" id="UP001259572"/>
    </source>
</evidence>
<dbReference type="Pfam" id="PF13193">
    <property type="entry name" value="AMP-binding_C"/>
    <property type="match status" value="1"/>
</dbReference>
<comment type="caution">
    <text evidence="3">The sequence shown here is derived from an EMBL/GenBank/DDBJ whole genome shotgun (WGS) entry which is preliminary data.</text>
</comment>
<dbReference type="InterPro" id="IPR045851">
    <property type="entry name" value="AMP-bd_C_sf"/>
</dbReference>
<dbReference type="InterPro" id="IPR025110">
    <property type="entry name" value="AMP-bd_C"/>
</dbReference>
<accession>A0ABU3QBF6</accession>
<evidence type="ECO:0000313" key="3">
    <source>
        <dbReference type="EMBL" id="MDT9600719.1"/>
    </source>
</evidence>
<keyword evidence="4" id="KW-1185">Reference proteome</keyword>